<evidence type="ECO:0000256" key="1">
    <source>
        <dbReference type="SAM" id="MobiDB-lite"/>
    </source>
</evidence>
<dbReference type="InterPro" id="IPR012334">
    <property type="entry name" value="Pectin_lyas_fold"/>
</dbReference>
<feature type="chain" id="PRO_5002974158" description="Glycoside hydrolase family 28" evidence="2">
    <location>
        <begin position="22"/>
        <end position="439"/>
    </location>
</feature>
<evidence type="ECO:0000256" key="2">
    <source>
        <dbReference type="SAM" id="SignalP"/>
    </source>
</evidence>
<dbReference type="RefSeq" id="WP_015809583.1">
    <property type="nucleotide sequence ID" value="NC_013061.1"/>
</dbReference>
<dbReference type="KEGG" id="phe:Phep_3783"/>
<feature type="region of interest" description="Disordered" evidence="1">
    <location>
        <begin position="155"/>
        <end position="177"/>
    </location>
</feature>
<dbReference type="InterPro" id="IPR011050">
    <property type="entry name" value="Pectin_lyase_fold/virulence"/>
</dbReference>
<dbReference type="Gene3D" id="2.160.20.10">
    <property type="entry name" value="Single-stranded right-handed beta-helix, Pectin lyase-like"/>
    <property type="match status" value="1"/>
</dbReference>
<reference evidence="3 4" key="1">
    <citation type="journal article" date="2009" name="Stand. Genomic Sci.">
        <title>Complete genome sequence of Pedobacter heparinus type strain (HIM 762-3).</title>
        <authorList>
            <person name="Han C."/>
            <person name="Spring S."/>
            <person name="Lapidus A."/>
            <person name="Del Rio T.G."/>
            <person name="Tice H."/>
            <person name="Copeland A."/>
            <person name="Cheng J.F."/>
            <person name="Lucas S."/>
            <person name="Chen F."/>
            <person name="Nolan M."/>
            <person name="Bruce D."/>
            <person name="Goodwin L."/>
            <person name="Pitluck S."/>
            <person name="Ivanova N."/>
            <person name="Mavromatis K."/>
            <person name="Mikhailova N."/>
            <person name="Pati A."/>
            <person name="Chen A."/>
            <person name="Palaniappan K."/>
            <person name="Land M."/>
            <person name="Hauser L."/>
            <person name="Chang Y.J."/>
            <person name="Jeffries C.C."/>
            <person name="Saunders E."/>
            <person name="Chertkov O."/>
            <person name="Brettin T."/>
            <person name="Goker M."/>
            <person name="Rohde M."/>
            <person name="Bristow J."/>
            <person name="Eisen J.A."/>
            <person name="Markowitz V."/>
            <person name="Hugenholtz P."/>
            <person name="Kyrpides N.C."/>
            <person name="Klenk H.P."/>
            <person name="Detter J.C."/>
        </authorList>
    </citation>
    <scope>NUCLEOTIDE SEQUENCE [LARGE SCALE GENOMIC DNA]</scope>
    <source>
        <strain evidence="4">ATCC 13125 / DSM 2366 / CIP 104194 / JCM 7457 / NBRC 12017 / NCIMB 9290 / NRRL B-14731 / HIM 762-3</strain>
    </source>
</reference>
<organism evidence="3 4">
    <name type="scientific">Pedobacter heparinus (strain ATCC 13125 / DSM 2366 / CIP 104194 / JCM 7457 / NBRC 12017 / NCIMB 9290 / NRRL B-14731 / HIM 762-3)</name>
    <dbReference type="NCBI Taxonomy" id="485917"/>
    <lineage>
        <taxon>Bacteria</taxon>
        <taxon>Pseudomonadati</taxon>
        <taxon>Bacteroidota</taxon>
        <taxon>Sphingobacteriia</taxon>
        <taxon>Sphingobacteriales</taxon>
        <taxon>Sphingobacteriaceae</taxon>
        <taxon>Pedobacter</taxon>
    </lineage>
</organism>
<name>C6XUW6_PEDHD</name>
<dbReference type="HOGENOM" id="CLU_623818_0_0_10"/>
<feature type="compositionally biased region" description="Basic and acidic residues" evidence="1">
    <location>
        <begin position="162"/>
        <end position="177"/>
    </location>
</feature>
<feature type="signal peptide" evidence="2">
    <location>
        <begin position="1"/>
        <end position="21"/>
    </location>
</feature>
<gene>
    <name evidence="3" type="ordered locus">Phep_3783</name>
</gene>
<evidence type="ECO:0000313" key="4">
    <source>
        <dbReference type="Proteomes" id="UP000000852"/>
    </source>
</evidence>
<dbReference type="OrthoDB" id="1095706at2"/>
<keyword evidence="4" id="KW-1185">Reference proteome</keyword>
<dbReference type="EMBL" id="CP001681">
    <property type="protein sequence ID" value="ACU05974.1"/>
    <property type="molecule type" value="Genomic_DNA"/>
</dbReference>
<dbReference type="AlphaFoldDB" id="C6XUW6"/>
<dbReference type="STRING" id="485917.Phep_3783"/>
<dbReference type="SUPFAM" id="SSF51126">
    <property type="entry name" value="Pectin lyase-like"/>
    <property type="match status" value="1"/>
</dbReference>
<dbReference type="Proteomes" id="UP000000852">
    <property type="component" value="Chromosome"/>
</dbReference>
<evidence type="ECO:0000313" key="3">
    <source>
        <dbReference type="EMBL" id="ACU05974.1"/>
    </source>
</evidence>
<evidence type="ECO:0008006" key="5">
    <source>
        <dbReference type="Google" id="ProtNLM"/>
    </source>
</evidence>
<keyword evidence="2" id="KW-0732">Signal</keyword>
<proteinExistence type="predicted"/>
<dbReference type="eggNOG" id="COG5434">
    <property type="taxonomic scope" value="Bacteria"/>
</dbReference>
<accession>C6XUW6</accession>
<protein>
    <recommendedName>
        <fullName evidence="5">Glycoside hydrolase family 28</fullName>
    </recommendedName>
</protein>
<sequence length="439" mass="48364">MRFYCVLLTLSWLISTQFVVAQTRVQKKQFAQAALAPIGPNDFKGSDTHRIQAAVNAAKGTTNSITIPQRNANGTTIWKIDQAILLPSEMTVILENCVIQLSDSCRDNMFRSDNAGIGITNPVWNKNISIIGIGDVVLKGAANPRATGDGFRKLSLTATPTHNKDRSSYGTDAGKENRKQQSDWRNFMVLMAYVDGFKLKNVQIAYAHAWAVTFERVHHAELSDLRFYTPQFRDFNDKRIYTYNNDAINLREGCKYFRIDNITAVNGDDCIALSALDLGPEFHSNGNINSYQITSTKHTGPEDHIEHVYITNIKTNYTGVGIRASDSASIHHVYINGVTTAADPNIQAPYNGSPYTVLLGNRAYGKPPLPGLIHNIYVMNIVGDGLNLIDVKSPIANCVFMNGIYTGTAAAGPVSYSTDKTLIKNVTEVNLVKIPSEVK</sequence>